<organism evidence="2 3">
    <name type="scientific">Halalkalibacter krulwichiae</name>
    <dbReference type="NCBI Taxonomy" id="199441"/>
    <lineage>
        <taxon>Bacteria</taxon>
        <taxon>Bacillati</taxon>
        <taxon>Bacillota</taxon>
        <taxon>Bacilli</taxon>
        <taxon>Bacillales</taxon>
        <taxon>Bacillaceae</taxon>
        <taxon>Halalkalibacter</taxon>
    </lineage>
</organism>
<dbReference type="EMBL" id="CP020814">
    <property type="protein sequence ID" value="ARK32626.1"/>
    <property type="molecule type" value="Genomic_DNA"/>
</dbReference>
<feature type="transmembrane region" description="Helical" evidence="1">
    <location>
        <begin position="83"/>
        <end position="101"/>
    </location>
</feature>
<protein>
    <submittedName>
        <fullName evidence="2">Uncharacterized protein</fullName>
    </submittedName>
</protein>
<name>A0A1X9MGS0_9BACI</name>
<keyword evidence="1" id="KW-1133">Transmembrane helix</keyword>
<dbReference type="AlphaFoldDB" id="A0A1X9MGS0"/>
<sequence length="150" mass="16747" precursor="true">MNNFRMKRVFLLSLTSLLILFVALFYISLSGPLEKSSLAQTMLIELYKKDPKVQRDTASGTLKMSPEQFAYETLSFLNNYKHLPISALAFSAFLHVVSLIVMSRNKNISGSLFMCAAILSSFLIIPALLQVYLGYLLLKKDTSPITAAKS</sequence>
<feature type="transmembrane region" description="Helical" evidence="1">
    <location>
        <begin position="113"/>
        <end position="133"/>
    </location>
</feature>
<dbReference type="RefSeq" id="WP_066158679.1">
    <property type="nucleotide sequence ID" value="NZ_CP020814.1"/>
</dbReference>
<keyword evidence="1" id="KW-0472">Membrane</keyword>
<accession>A0A1X9MGS0</accession>
<gene>
    <name evidence="2" type="ORF">BkAM31D_23655</name>
</gene>
<dbReference type="KEGG" id="bkw:BkAM31D_23655"/>
<dbReference type="Proteomes" id="UP000193006">
    <property type="component" value="Chromosome"/>
</dbReference>
<evidence type="ECO:0000313" key="2">
    <source>
        <dbReference type="EMBL" id="ARK32626.1"/>
    </source>
</evidence>
<proteinExistence type="predicted"/>
<evidence type="ECO:0000256" key="1">
    <source>
        <dbReference type="SAM" id="Phobius"/>
    </source>
</evidence>
<keyword evidence="1" id="KW-0812">Transmembrane</keyword>
<keyword evidence="3" id="KW-1185">Reference proteome</keyword>
<evidence type="ECO:0000313" key="3">
    <source>
        <dbReference type="Proteomes" id="UP000193006"/>
    </source>
</evidence>
<reference evidence="2 3" key="1">
    <citation type="submission" date="2017-04" db="EMBL/GenBank/DDBJ databases">
        <title>Bacillus krulwichiae AM31D Genome sequencing and assembly.</title>
        <authorList>
            <person name="Krulwich T.A."/>
            <person name="Anastor L."/>
            <person name="Ehrlich R."/>
            <person name="Ehrlich G.D."/>
            <person name="Janto B."/>
        </authorList>
    </citation>
    <scope>NUCLEOTIDE SEQUENCE [LARGE SCALE GENOMIC DNA]</scope>
    <source>
        <strain evidence="2 3">AM31D</strain>
    </source>
</reference>